<name>A0A1V4JCC3_PATFA</name>
<accession>A0A1V4JCC3</accession>
<gene>
    <name evidence="1" type="ORF">AV530_012723</name>
</gene>
<protein>
    <submittedName>
        <fullName evidence="1">Uncharacterized protein</fullName>
    </submittedName>
</protein>
<dbReference type="AlphaFoldDB" id="A0A1V4JCC3"/>
<sequence length="73" mass="8319">MCVGMPAAWQRVADDVDPEDNGCPWAMKRGRVSRFVFCIEISFWFRISCKGGNPQQKESLEVVLAYHQAKLLT</sequence>
<evidence type="ECO:0000313" key="2">
    <source>
        <dbReference type="Proteomes" id="UP000190648"/>
    </source>
</evidence>
<keyword evidence="2" id="KW-1185">Reference proteome</keyword>
<reference evidence="1 2" key="1">
    <citation type="submission" date="2016-02" db="EMBL/GenBank/DDBJ databases">
        <title>Band-tailed pigeon sequencing and assembly.</title>
        <authorList>
            <person name="Soares A.E."/>
            <person name="Novak B.J."/>
            <person name="Rice E.S."/>
            <person name="O'Connell B."/>
            <person name="Chang D."/>
            <person name="Weber S."/>
            <person name="Shapiro B."/>
        </authorList>
    </citation>
    <scope>NUCLEOTIDE SEQUENCE [LARGE SCALE GENOMIC DNA]</scope>
    <source>
        <strain evidence="1">BTP2013</strain>
        <tissue evidence="1">Blood</tissue>
    </source>
</reference>
<dbReference type="Proteomes" id="UP000190648">
    <property type="component" value="Unassembled WGS sequence"/>
</dbReference>
<proteinExistence type="predicted"/>
<comment type="caution">
    <text evidence="1">The sequence shown here is derived from an EMBL/GenBank/DDBJ whole genome shotgun (WGS) entry which is preliminary data.</text>
</comment>
<evidence type="ECO:0000313" key="1">
    <source>
        <dbReference type="EMBL" id="OPJ69749.1"/>
    </source>
</evidence>
<organism evidence="1 2">
    <name type="scientific">Patagioenas fasciata monilis</name>
    <dbReference type="NCBI Taxonomy" id="372326"/>
    <lineage>
        <taxon>Eukaryota</taxon>
        <taxon>Metazoa</taxon>
        <taxon>Chordata</taxon>
        <taxon>Craniata</taxon>
        <taxon>Vertebrata</taxon>
        <taxon>Euteleostomi</taxon>
        <taxon>Archelosauria</taxon>
        <taxon>Archosauria</taxon>
        <taxon>Dinosauria</taxon>
        <taxon>Saurischia</taxon>
        <taxon>Theropoda</taxon>
        <taxon>Coelurosauria</taxon>
        <taxon>Aves</taxon>
        <taxon>Neognathae</taxon>
        <taxon>Neoaves</taxon>
        <taxon>Columbimorphae</taxon>
        <taxon>Columbiformes</taxon>
        <taxon>Columbidae</taxon>
        <taxon>Patagioenas</taxon>
    </lineage>
</organism>
<dbReference type="EMBL" id="LSYS01008075">
    <property type="protein sequence ID" value="OPJ69749.1"/>
    <property type="molecule type" value="Genomic_DNA"/>
</dbReference>